<name>R9GPK3_9SPHI</name>
<evidence type="ECO:0000256" key="1">
    <source>
        <dbReference type="SAM" id="SignalP"/>
    </source>
</evidence>
<gene>
    <name evidence="3" type="ORF">ADIARSV_3360</name>
</gene>
<dbReference type="InterPro" id="IPR036761">
    <property type="entry name" value="TTHA0802/YceI-like_sf"/>
</dbReference>
<evidence type="ECO:0000313" key="4">
    <source>
        <dbReference type="Proteomes" id="UP000014174"/>
    </source>
</evidence>
<dbReference type="Pfam" id="PF04264">
    <property type="entry name" value="YceI"/>
    <property type="match status" value="1"/>
</dbReference>
<proteinExistence type="predicted"/>
<dbReference type="eggNOG" id="COG2353">
    <property type="taxonomic scope" value="Bacteria"/>
</dbReference>
<feature type="domain" description="Lipid/polyisoprenoid-binding YceI-like" evidence="2">
    <location>
        <begin position="26"/>
        <end position="196"/>
    </location>
</feature>
<evidence type="ECO:0000313" key="3">
    <source>
        <dbReference type="EMBL" id="EOR93475.1"/>
    </source>
</evidence>
<dbReference type="STRING" id="1150600.ADIARSV_3360"/>
<keyword evidence="4" id="KW-1185">Reference proteome</keyword>
<keyword evidence="1" id="KW-0732">Signal</keyword>
<dbReference type="OrthoDB" id="951410at2"/>
<dbReference type="PANTHER" id="PTHR34406:SF1">
    <property type="entry name" value="PROTEIN YCEI"/>
    <property type="match status" value="1"/>
</dbReference>
<feature type="signal peptide" evidence="1">
    <location>
        <begin position="1"/>
        <end position="23"/>
    </location>
</feature>
<feature type="chain" id="PRO_5004481918" evidence="1">
    <location>
        <begin position="24"/>
        <end position="197"/>
    </location>
</feature>
<protein>
    <submittedName>
        <fullName evidence="3">Rhodanese-like domain protein</fullName>
    </submittedName>
</protein>
<sequence>MKLAPVLALAAIALLSAFKPALKSETFIIDTKASSIAWHAEKVTGKHNGTIKLASGTLVFNGSILQGGSFITDMKTISVSDLEGEYKQKLEGHLNSEDFFGTVKYGTSNFNITKVTATGVNQVTIAGTLTIKGITKPLSFPATVKREKNTVVAVAQNVKIDRTQYDIRYNSKSFFASIGDKAISDEFTLSINLVAKK</sequence>
<dbReference type="AlphaFoldDB" id="R9GPK3"/>
<organism evidence="3 4">
    <name type="scientific">Arcticibacter svalbardensis MN12-7</name>
    <dbReference type="NCBI Taxonomy" id="1150600"/>
    <lineage>
        <taxon>Bacteria</taxon>
        <taxon>Pseudomonadati</taxon>
        <taxon>Bacteroidota</taxon>
        <taxon>Sphingobacteriia</taxon>
        <taxon>Sphingobacteriales</taxon>
        <taxon>Sphingobacteriaceae</taxon>
        <taxon>Arcticibacter</taxon>
    </lineage>
</organism>
<evidence type="ECO:0000259" key="2">
    <source>
        <dbReference type="SMART" id="SM00867"/>
    </source>
</evidence>
<reference evidence="3 4" key="1">
    <citation type="journal article" date="2013" name="Genome Announc.">
        <title>Draft Genome Sequence of Arcticibacter svalbardensis Strain MN12-7T, a Member of the Family Sphingobacteriaceae Isolated from an Arctic Soil Sample.</title>
        <authorList>
            <person name="Shivaji S."/>
            <person name="Ara S."/>
            <person name="Prasad S."/>
            <person name="Manasa B.P."/>
            <person name="Begum Z."/>
            <person name="Singh A."/>
            <person name="Kumar Pinnaka A."/>
        </authorList>
    </citation>
    <scope>NUCLEOTIDE SEQUENCE [LARGE SCALE GENOMIC DNA]</scope>
    <source>
        <strain evidence="3 4">MN12-7</strain>
    </source>
</reference>
<dbReference type="SMART" id="SM00867">
    <property type="entry name" value="YceI"/>
    <property type="match status" value="1"/>
</dbReference>
<comment type="caution">
    <text evidence="3">The sequence shown here is derived from an EMBL/GenBank/DDBJ whole genome shotgun (WGS) entry which is preliminary data.</text>
</comment>
<dbReference type="PANTHER" id="PTHR34406">
    <property type="entry name" value="PROTEIN YCEI"/>
    <property type="match status" value="1"/>
</dbReference>
<accession>R9GPK3</accession>
<dbReference type="Proteomes" id="UP000014174">
    <property type="component" value="Unassembled WGS sequence"/>
</dbReference>
<dbReference type="Gene3D" id="2.40.128.110">
    <property type="entry name" value="Lipid/polyisoprenoid-binding, YceI-like"/>
    <property type="match status" value="1"/>
</dbReference>
<dbReference type="RefSeq" id="WP_016196589.1">
    <property type="nucleotide sequence ID" value="NZ_AQPN01000113.1"/>
</dbReference>
<dbReference type="EMBL" id="AQPN01000113">
    <property type="protein sequence ID" value="EOR93475.1"/>
    <property type="molecule type" value="Genomic_DNA"/>
</dbReference>
<dbReference type="SUPFAM" id="SSF101874">
    <property type="entry name" value="YceI-like"/>
    <property type="match status" value="1"/>
</dbReference>
<dbReference type="InterPro" id="IPR007372">
    <property type="entry name" value="Lipid/polyisoprenoid-bd_YceI"/>
</dbReference>